<evidence type="ECO:0000259" key="1">
    <source>
        <dbReference type="PROSITE" id="PS50181"/>
    </source>
</evidence>
<evidence type="ECO:0000313" key="3">
    <source>
        <dbReference type="Proteomes" id="UP000230233"/>
    </source>
</evidence>
<dbReference type="Pfam" id="PF01827">
    <property type="entry name" value="FTH"/>
    <property type="match status" value="1"/>
</dbReference>
<dbReference type="SUPFAM" id="SSF81383">
    <property type="entry name" value="F-box domain"/>
    <property type="match status" value="1"/>
</dbReference>
<evidence type="ECO:0000313" key="2">
    <source>
        <dbReference type="EMBL" id="PIC29810.1"/>
    </source>
</evidence>
<dbReference type="InterPro" id="IPR001810">
    <property type="entry name" value="F-box_dom"/>
</dbReference>
<dbReference type="OrthoDB" id="5909330at2759"/>
<protein>
    <recommendedName>
        <fullName evidence="1">F-box domain-containing protein</fullName>
    </recommendedName>
</protein>
<feature type="domain" description="F-box" evidence="1">
    <location>
        <begin position="1"/>
        <end position="48"/>
    </location>
</feature>
<dbReference type="Proteomes" id="UP000230233">
    <property type="component" value="Chromosome V"/>
</dbReference>
<keyword evidence="3" id="KW-1185">Reference proteome</keyword>
<dbReference type="AlphaFoldDB" id="A0A2G5TR61"/>
<accession>A0A2G5TR61</accession>
<dbReference type="PANTHER" id="PTHR23015">
    <property type="entry name" value="UNCHARACTERIZED C.ELEGANS PROTEIN"/>
    <property type="match status" value="1"/>
</dbReference>
<dbReference type="InterPro" id="IPR002900">
    <property type="entry name" value="DUF38/FTH_CAE_spp"/>
</dbReference>
<dbReference type="InterPro" id="IPR040161">
    <property type="entry name" value="FB224"/>
</dbReference>
<gene>
    <name evidence="2" type="primary">Cnig_chr_V.g21276</name>
    <name evidence="2" type="ORF">B9Z55_021276</name>
</gene>
<dbReference type="PANTHER" id="PTHR23015:SF4">
    <property type="entry name" value="DUF38 DOMAIN-CONTAINING PROTEIN-RELATED"/>
    <property type="match status" value="1"/>
</dbReference>
<name>A0A2G5TR61_9PELO</name>
<reference evidence="3" key="1">
    <citation type="submission" date="2017-10" db="EMBL/GenBank/DDBJ databases">
        <title>Rapid genome shrinkage in a self-fertile nematode reveals novel sperm competition proteins.</title>
        <authorList>
            <person name="Yin D."/>
            <person name="Schwarz E.M."/>
            <person name="Thomas C.G."/>
            <person name="Felde R.L."/>
            <person name="Korf I.F."/>
            <person name="Cutter A.D."/>
            <person name="Schartner C.M."/>
            <person name="Ralston E.J."/>
            <person name="Meyer B.J."/>
            <person name="Haag E.S."/>
        </authorList>
    </citation>
    <scope>NUCLEOTIDE SEQUENCE [LARGE SCALE GENOMIC DNA]</scope>
    <source>
        <strain evidence="3">JU1422</strain>
    </source>
</reference>
<dbReference type="InterPro" id="IPR036047">
    <property type="entry name" value="F-box-like_dom_sf"/>
</dbReference>
<dbReference type="Pfam" id="PF00646">
    <property type="entry name" value="F-box"/>
    <property type="match status" value="1"/>
</dbReference>
<organism evidence="2 3">
    <name type="scientific">Caenorhabditis nigoni</name>
    <dbReference type="NCBI Taxonomy" id="1611254"/>
    <lineage>
        <taxon>Eukaryota</taxon>
        <taxon>Metazoa</taxon>
        <taxon>Ecdysozoa</taxon>
        <taxon>Nematoda</taxon>
        <taxon>Chromadorea</taxon>
        <taxon>Rhabditida</taxon>
        <taxon>Rhabditina</taxon>
        <taxon>Rhabditomorpha</taxon>
        <taxon>Rhabditoidea</taxon>
        <taxon>Rhabditidae</taxon>
        <taxon>Peloderinae</taxon>
        <taxon>Caenorhabditis</taxon>
    </lineage>
</organism>
<sequence length="323" mass="37857">MPALVMENIIKSLDFRSVLTLRQVCRDFLNFIDRLNDSKLPDSGFSKIGIRLNKDICLKIEDQDCRQHHFIYSESDNSRSYNGKTTTLENLNVMDVAVRDLELILKFQKSTLNCSNFDLNDFQHSKESPFSVELNNMFRKINRKIKTKDLVIISDSQFGFMSILPFSDPETLEFIDLHPTDHEMQIEMDEIVKTEQWRKAKKIHCIFYALNMTVEDICHLSGFGGTMPSISFRDLDFLRKTFITNSNFEYSEFAVRDFEKIEGISDTWGPAFHSEYWSYWYFRIKDSNEKILGLKSQENIYLFQNIELNDVPNGAAVQDYNKN</sequence>
<dbReference type="EMBL" id="PDUG01000005">
    <property type="protein sequence ID" value="PIC29810.1"/>
    <property type="molecule type" value="Genomic_DNA"/>
</dbReference>
<proteinExistence type="predicted"/>
<comment type="caution">
    <text evidence="2">The sequence shown here is derived from an EMBL/GenBank/DDBJ whole genome shotgun (WGS) entry which is preliminary data.</text>
</comment>
<dbReference type="PROSITE" id="PS50181">
    <property type="entry name" value="FBOX"/>
    <property type="match status" value="1"/>
</dbReference>
<dbReference type="GO" id="GO:0045087">
    <property type="term" value="P:innate immune response"/>
    <property type="evidence" value="ECO:0007669"/>
    <property type="project" value="TreeGrafter"/>
</dbReference>